<feature type="transmembrane region" description="Helical" evidence="13">
    <location>
        <begin position="343"/>
        <end position="361"/>
    </location>
</feature>
<evidence type="ECO:0000256" key="6">
    <source>
        <dbReference type="ARBA" id="ARBA00022837"/>
    </source>
</evidence>
<dbReference type="Pfam" id="PF08016">
    <property type="entry name" value="PKD_channel"/>
    <property type="match status" value="1"/>
</dbReference>
<accession>A0ABY7DHF4</accession>
<organism evidence="15 16">
    <name type="scientific">Mya arenaria</name>
    <name type="common">Soft-shell clam</name>
    <dbReference type="NCBI Taxonomy" id="6604"/>
    <lineage>
        <taxon>Eukaryota</taxon>
        <taxon>Metazoa</taxon>
        <taxon>Spiralia</taxon>
        <taxon>Lophotrochozoa</taxon>
        <taxon>Mollusca</taxon>
        <taxon>Bivalvia</taxon>
        <taxon>Autobranchia</taxon>
        <taxon>Heteroconchia</taxon>
        <taxon>Euheterodonta</taxon>
        <taxon>Imparidentia</taxon>
        <taxon>Neoheterodontei</taxon>
        <taxon>Myida</taxon>
        <taxon>Myoidea</taxon>
        <taxon>Myidae</taxon>
        <taxon>Mya</taxon>
    </lineage>
</organism>
<dbReference type="PROSITE" id="PS50222">
    <property type="entry name" value="EF_HAND_2"/>
    <property type="match status" value="1"/>
</dbReference>
<keyword evidence="10" id="KW-0813">Transport</keyword>
<feature type="region of interest" description="Disordered" evidence="12">
    <location>
        <begin position="672"/>
        <end position="718"/>
    </location>
</feature>
<dbReference type="Pfam" id="PF20519">
    <property type="entry name" value="Polycystin_dom"/>
    <property type="match status" value="1"/>
</dbReference>
<proteinExistence type="inferred from homology"/>
<dbReference type="Proteomes" id="UP001164746">
    <property type="component" value="Chromosome 2"/>
</dbReference>
<feature type="transmembrane region" description="Helical" evidence="13">
    <location>
        <begin position="528"/>
        <end position="553"/>
    </location>
</feature>
<evidence type="ECO:0000256" key="2">
    <source>
        <dbReference type="ARBA" id="ARBA00004651"/>
    </source>
</evidence>
<dbReference type="InterPro" id="IPR003915">
    <property type="entry name" value="PKD_2"/>
</dbReference>
<feature type="compositionally biased region" description="Low complexity" evidence="12">
    <location>
        <begin position="806"/>
        <end position="828"/>
    </location>
</feature>
<feature type="compositionally biased region" description="Basic residues" evidence="12">
    <location>
        <begin position="874"/>
        <end position="889"/>
    </location>
</feature>
<feature type="compositionally biased region" description="Basic and acidic residues" evidence="12">
    <location>
        <begin position="51"/>
        <end position="63"/>
    </location>
</feature>
<feature type="compositionally biased region" description="Low complexity" evidence="12">
    <location>
        <begin position="1"/>
        <end position="18"/>
    </location>
</feature>
<evidence type="ECO:0000313" key="15">
    <source>
        <dbReference type="EMBL" id="WAQ96693.1"/>
    </source>
</evidence>
<keyword evidence="5 13" id="KW-0812">Transmembrane</keyword>
<dbReference type="Gene3D" id="1.20.5.340">
    <property type="match status" value="1"/>
</dbReference>
<name>A0ABY7DHF4_MYAAR</name>
<keyword evidence="6" id="KW-0106">Calcium</keyword>
<evidence type="ECO:0000256" key="12">
    <source>
        <dbReference type="SAM" id="MobiDB-lite"/>
    </source>
</evidence>
<feature type="compositionally biased region" description="Basic and acidic residues" evidence="12">
    <location>
        <begin position="1059"/>
        <end position="1087"/>
    </location>
</feature>
<comment type="similarity">
    <text evidence="3">Belongs to the polycystin family.</text>
</comment>
<dbReference type="SUPFAM" id="SSF47473">
    <property type="entry name" value="EF-hand"/>
    <property type="match status" value="1"/>
</dbReference>
<evidence type="ECO:0000256" key="5">
    <source>
        <dbReference type="ARBA" id="ARBA00022692"/>
    </source>
</evidence>
<evidence type="ECO:0000256" key="9">
    <source>
        <dbReference type="ARBA" id="ARBA00023180"/>
    </source>
</evidence>
<feature type="transmembrane region" description="Helical" evidence="13">
    <location>
        <begin position="470"/>
        <end position="492"/>
    </location>
</feature>
<dbReference type="Gene3D" id="1.10.287.70">
    <property type="match status" value="1"/>
</dbReference>
<feature type="region of interest" description="Disordered" evidence="12">
    <location>
        <begin position="1234"/>
        <end position="1274"/>
    </location>
</feature>
<feature type="transmembrane region" description="Helical" evidence="13">
    <location>
        <begin position="381"/>
        <end position="399"/>
    </location>
</feature>
<feature type="domain" description="EF-hand" evidence="14">
    <location>
        <begin position="593"/>
        <end position="628"/>
    </location>
</feature>
<feature type="compositionally biased region" description="Acidic residues" evidence="12">
    <location>
        <begin position="693"/>
        <end position="702"/>
    </location>
</feature>
<feature type="region of interest" description="Disordered" evidence="12">
    <location>
        <begin position="856"/>
        <end position="1015"/>
    </location>
</feature>
<keyword evidence="9" id="KW-0325">Glycoprotein</keyword>
<dbReference type="PRINTS" id="PR01433">
    <property type="entry name" value="POLYCYSTIN2"/>
</dbReference>
<feature type="region of interest" description="Disordered" evidence="12">
    <location>
        <begin position="1059"/>
        <end position="1151"/>
    </location>
</feature>
<feature type="compositionally biased region" description="Polar residues" evidence="12">
    <location>
        <begin position="1265"/>
        <end position="1274"/>
    </location>
</feature>
<dbReference type="Gene3D" id="1.10.238.10">
    <property type="entry name" value="EF-hand"/>
    <property type="match status" value="1"/>
</dbReference>
<feature type="transmembrane region" description="Helical" evidence="13">
    <location>
        <begin position="119"/>
        <end position="144"/>
    </location>
</feature>
<feature type="compositionally biased region" description="Polar residues" evidence="12">
    <location>
        <begin position="992"/>
        <end position="1006"/>
    </location>
</feature>
<evidence type="ECO:0000256" key="4">
    <source>
        <dbReference type="ARBA" id="ARBA00022673"/>
    </source>
</evidence>
<evidence type="ECO:0000256" key="8">
    <source>
        <dbReference type="ARBA" id="ARBA00023136"/>
    </source>
</evidence>
<dbReference type="SMART" id="SM00054">
    <property type="entry name" value="EFh"/>
    <property type="match status" value="2"/>
</dbReference>
<keyword evidence="7 13" id="KW-1133">Transmembrane helix</keyword>
<dbReference type="InterPro" id="IPR046791">
    <property type="entry name" value="Polycystin_dom"/>
</dbReference>
<dbReference type="EMBL" id="CP111013">
    <property type="protein sequence ID" value="WAQ96693.1"/>
    <property type="molecule type" value="Genomic_DNA"/>
</dbReference>
<evidence type="ECO:0000313" key="16">
    <source>
        <dbReference type="Proteomes" id="UP001164746"/>
    </source>
</evidence>
<keyword evidence="10" id="KW-0407">Ion channel</keyword>
<protein>
    <submittedName>
        <fullName evidence="15">PKD2-like protein</fullName>
    </submittedName>
</protein>
<reference evidence="15" key="1">
    <citation type="submission" date="2022-11" db="EMBL/GenBank/DDBJ databases">
        <title>Centuries of genome instability and evolution in soft-shell clam transmissible cancer (bioRxiv).</title>
        <authorList>
            <person name="Hart S.F.M."/>
            <person name="Yonemitsu M.A."/>
            <person name="Giersch R.M."/>
            <person name="Beal B.F."/>
            <person name="Arriagada G."/>
            <person name="Davis B.W."/>
            <person name="Ostrander E.A."/>
            <person name="Goff S.P."/>
            <person name="Metzger M.J."/>
        </authorList>
    </citation>
    <scope>NUCLEOTIDE SEQUENCE</scope>
    <source>
        <strain evidence="15">MELC-2E11</strain>
        <tissue evidence="15">Siphon/mantle</tissue>
    </source>
</reference>
<feature type="compositionally biased region" description="Basic and acidic residues" evidence="12">
    <location>
        <begin position="890"/>
        <end position="933"/>
    </location>
</feature>
<feature type="transmembrane region" description="Helical" evidence="13">
    <location>
        <begin position="316"/>
        <end position="337"/>
    </location>
</feature>
<dbReference type="CDD" id="cd00051">
    <property type="entry name" value="EFh"/>
    <property type="match status" value="1"/>
</dbReference>
<keyword evidence="4" id="KW-0107">Calcium channel</keyword>
<dbReference type="InterPro" id="IPR051223">
    <property type="entry name" value="Polycystin"/>
</dbReference>
<comment type="subcellular location">
    <subcellularLocation>
        <location evidence="2">Cell membrane</location>
        <topology evidence="2">Multi-pass membrane protein</topology>
    </subcellularLocation>
    <subcellularLocation>
        <location evidence="1">Cytoplasmic vesicle</location>
    </subcellularLocation>
</comment>
<keyword evidence="10" id="KW-0406">Ion transport</keyword>
<dbReference type="PANTHER" id="PTHR10877">
    <property type="entry name" value="POLYCYSTIN FAMILY MEMBER"/>
    <property type="match status" value="1"/>
</dbReference>
<evidence type="ECO:0000256" key="10">
    <source>
        <dbReference type="ARBA" id="ARBA00023303"/>
    </source>
</evidence>
<dbReference type="PROSITE" id="PS00018">
    <property type="entry name" value="EF_HAND_1"/>
    <property type="match status" value="1"/>
</dbReference>
<feature type="compositionally biased region" description="Basic and acidic residues" evidence="12">
    <location>
        <begin position="1128"/>
        <end position="1139"/>
    </location>
</feature>
<dbReference type="InterPro" id="IPR002048">
    <property type="entry name" value="EF_hand_dom"/>
</dbReference>
<evidence type="ECO:0000259" key="14">
    <source>
        <dbReference type="PROSITE" id="PS50222"/>
    </source>
</evidence>
<evidence type="ECO:0000256" key="1">
    <source>
        <dbReference type="ARBA" id="ARBA00004541"/>
    </source>
</evidence>
<sequence>MSGSAKSARPSSASSRHAWGSDYGHARPDNQFDFGQEGIRDDADLSPTAMEDDHIYSNGDKGKSAGRSSAVAKNGSKKKSSQSCLGKIGSGIRSLWATRQTEDVKGDRELHVKTTLRELIIYIVFLVILCIVTFGMTSTTMYYYTKVMSDLFLETTHSGGGTFKTITSVEDYWKFAKGPLIKGLYWETWYNNVTVPEDQLGYIYYENKLLGVPRLRTLQVHSNSCVVHDDFKDVIRECFESYSESLENKDSFGEKDNHTAWHYQSQDELDGSSHWGQITTYSGAGYVQDLTNNKTESEDIIEYLFEKRWIRRGTRVLFIDFTVYNANINLFCVLIRYVTVYDYFIMACEFILCLFIFYYMVEEAIEIKKHKCSYFKSVWNILDILVIIIMIMCVSFNVYRTLKVDELLQDLLNKPDQYANFEFLSYGQEQFDNAIAIAVFLAWIKIFKYISFNKTMTQLSSTLGKCAKDLAGFAVMFFIIFLAFTQLGYLLFGTQVKDFSNFQNSFFTLFRIILGDFDFDQLEAAHRILGPIFFMLFVFFVFFVLINMFLAIINDTYSEVKGDMANQKNEFEMTDYFKRGYEKMLTKMNFKHDKIVDIQKALQTADINNDKQVDFDEWRQDLKTRGYADAEIEALFARYDIDGDRILSQDEQNRMLTDLDAQKAALNKEYDDMMQRPESANRRSTSRVSSNDDSGDDSDDDESRTKSSRSGPAQGVQYEEFTVLSRRVDRMEHSIGSIVSKIDAVLVKLEAMEKAKLKRRETMGKILDSITESDGTSDEVKREQMERLVREELERWDSESSITPQPSGRGASPSSSGRGGARSRNGGNALQKRQQPTENLLGKLFEAPEGVIMVQQDQAGGQVGSDCPEALQKARPKTANKQDRLHKKLSAKDVKVESHNTDCDTHSEVESDMHSEVESDMHSEADSDLHSEAESDIASTCGSGGSGTSVSSPETLLLASDSPTSPIPLDILSAPTRPPRSGSLIVDARRQCNGQPLSNLPPSTRPRTAPAGDLVGCGKHKDPRPITPILPGIPSNSYSQCKSPVGGLTLTLSPMGDHCSLHDIGRSPSQSDEKKTPMHSSSRERSHPSQVTTTKYEAIDTNDDRKPRPLPVITPMGQKISVGTLSKQAKEGKLKKAPPENETSMSLPNITAHQGDSYSIASRRRPMVKGELYTDSSPYCMNHSEVTTASNITTPKLIPKAVVTKSEVKRFQKSQSHRNPPPSVLISPNHLVATHTDKLTSNDHSSPGFITDHSLGLGRKAHGRQGSTDAAQLE</sequence>
<evidence type="ECO:0000256" key="13">
    <source>
        <dbReference type="SAM" id="Phobius"/>
    </source>
</evidence>
<gene>
    <name evidence="15" type="ORF">MAR_029383</name>
</gene>
<feature type="compositionally biased region" description="Basic and acidic residues" evidence="12">
    <location>
        <begin position="672"/>
        <end position="681"/>
    </location>
</feature>
<evidence type="ECO:0000256" key="11">
    <source>
        <dbReference type="ARBA" id="ARBA00023329"/>
    </source>
</evidence>
<keyword evidence="16" id="KW-1185">Reference proteome</keyword>
<dbReference type="InterPro" id="IPR011992">
    <property type="entry name" value="EF-hand-dom_pair"/>
</dbReference>
<feature type="compositionally biased region" description="Polar residues" evidence="12">
    <location>
        <begin position="1141"/>
        <end position="1151"/>
    </location>
</feature>
<keyword evidence="8 13" id="KW-0472">Membrane</keyword>
<keyword evidence="4" id="KW-0109">Calcium transport</keyword>
<feature type="region of interest" description="Disordered" evidence="12">
    <location>
        <begin position="790"/>
        <end position="844"/>
    </location>
</feature>
<keyword evidence="11" id="KW-0968">Cytoplasmic vesicle</keyword>
<dbReference type="SUPFAM" id="SSF81324">
    <property type="entry name" value="Voltage-gated potassium channels"/>
    <property type="match status" value="1"/>
</dbReference>
<dbReference type="PANTHER" id="PTHR10877:SF183">
    <property type="entry name" value="AT14535P-RELATED"/>
    <property type="match status" value="1"/>
</dbReference>
<dbReference type="InterPro" id="IPR013122">
    <property type="entry name" value="PKD1_2_channel"/>
</dbReference>
<evidence type="ECO:0000256" key="7">
    <source>
        <dbReference type="ARBA" id="ARBA00022989"/>
    </source>
</evidence>
<dbReference type="InterPro" id="IPR018247">
    <property type="entry name" value="EF_Hand_1_Ca_BS"/>
</dbReference>
<feature type="region of interest" description="Disordered" evidence="12">
    <location>
        <begin position="1"/>
        <end position="85"/>
    </location>
</feature>
<evidence type="ECO:0000256" key="3">
    <source>
        <dbReference type="ARBA" id="ARBA00007200"/>
    </source>
</evidence>